<dbReference type="EMBL" id="JBJKFK010000677">
    <property type="protein sequence ID" value="KAL3315734.1"/>
    <property type="molecule type" value="Genomic_DNA"/>
</dbReference>
<organism evidence="1 2">
    <name type="scientific">Cichlidogyrus casuarinus</name>
    <dbReference type="NCBI Taxonomy" id="1844966"/>
    <lineage>
        <taxon>Eukaryota</taxon>
        <taxon>Metazoa</taxon>
        <taxon>Spiralia</taxon>
        <taxon>Lophotrochozoa</taxon>
        <taxon>Platyhelminthes</taxon>
        <taxon>Monogenea</taxon>
        <taxon>Monopisthocotylea</taxon>
        <taxon>Dactylogyridea</taxon>
        <taxon>Ancyrocephalidae</taxon>
        <taxon>Cichlidogyrus</taxon>
    </lineage>
</organism>
<sequence length="128" mass="14230">MQIVGVDEKSGKVMVKFYEEKAKNVDLSKLKDAFRREFRLDYKTVGQIASKTGLHPQIVGRLSAFIDVRISTDAVPIPAQTATNPDAEFTTRTINGTIAVSTLEQEPDDDDQDEAFVPLVKVRSLSIF</sequence>
<evidence type="ECO:0000313" key="1">
    <source>
        <dbReference type="EMBL" id="KAL3315734.1"/>
    </source>
</evidence>
<reference evidence="1 2" key="1">
    <citation type="submission" date="2024-11" db="EMBL/GenBank/DDBJ databases">
        <title>Adaptive evolution of stress response genes in parasites aligns with host niche diversity.</title>
        <authorList>
            <person name="Hahn C."/>
            <person name="Resl P."/>
        </authorList>
    </citation>
    <scope>NUCLEOTIDE SEQUENCE [LARGE SCALE GENOMIC DNA]</scope>
    <source>
        <strain evidence="1">EGGRZ-B1_66</strain>
        <tissue evidence="1">Body</tissue>
    </source>
</reference>
<proteinExistence type="predicted"/>
<dbReference type="AlphaFoldDB" id="A0ABD2Q838"/>
<evidence type="ECO:0000313" key="2">
    <source>
        <dbReference type="Proteomes" id="UP001626550"/>
    </source>
</evidence>
<accession>A0ABD2Q838</accession>
<comment type="caution">
    <text evidence="1">The sequence shown here is derived from an EMBL/GenBank/DDBJ whole genome shotgun (WGS) entry which is preliminary data.</text>
</comment>
<protein>
    <submittedName>
        <fullName evidence="1">Uncharacterized protein</fullName>
    </submittedName>
</protein>
<keyword evidence="2" id="KW-1185">Reference proteome</keyword>
<name>A0ABD2Q838_9PLAT</name>
<gene>
    <name evidence="1" type="ORF">Ciccas_005625</name>
</gene>
<dbReference type="Proteomes" id="UP001626550">
    <property type="component" value="Unassembled WGS sequence"/>
</dbReference>